<sequence>MTSKGKELYHTIKRSLTSPPFSVGTSSSTTLSNGARYSGGSTTSKQWIHPPDILINGRVEYSLKMLGTTEVNEPKGTPAIRDAIHAIRFQLQVNKGITGHSGSKLKKVDIHISIDGLTVIDTKTKMILHKFPLHKISFCADDKQDKRVFSFIAKEEASQRHKCFVFLSDKLAEQITLTVGEAFDLAYQKFLEKNGRDLENRKQVIVLRKRIAELETENNELKEKLAAALRKNTVSANFWFIYLEDVIFLLQLSSVAPVLPSTPVPSQPPNLTLSSLITLNSNNSVMCPPSASTVPVPILQPPPSTVPRRNHALCTTQNVENIEDLNNAIPNVGRKLENICLDKLEDIFDNEFDPRADEKKKVDAKAKDEFGLDPFDDTVADTVFNAQESVDGVGNVAAALQEPTVEEFDHMLSIVDKRLAEMRAGFASGHLAVGDTGDSARDLQHIYGVPSSQNLTLDSSSAASPDKIPSSMS</sequence>
<dbReference type="InterPro" id="IPR006020">
    <property type="entry name" value="PTB/PI_dom"/>
</dbReference>
<dbReference type="SUPFAM" id="SSF50729">
    <property type="entry name" value="PH domain-like"/>
    <property type="match status" value="1"/>
</dbReference>
<evidence type="ECO:0000313" key="5">
    <source>
        <dbReference type="WBParaSite" id="SMUV_0000257301-mRNA-1"/>
    </source>
</evidence>
<dbReference type="CDD" id="cd01273">
    <property type="entry name" value="PTB_CED-6"/>
    <property type="match status" value="1"/>
</dbReference>
<dbReference type="PANTHER" id="PTHR11232">
    <property type="entry name" value="PHOSPHOTYROSINE INTERACTION DOMAIN-CONTAINING FAMILY MEMBER"/>
    <property type="match status" value="1"/>
</dbReference>
<evidence type="ECO:0000259" key="3">
    <source>
        <dbReference type="PROSITE" id="PS01179"/>
    </source>
</evidence>
<feature type="domain" description="PID" evidence="3">
    <location>
        <begin position="59"/>
        <end position="193"/>
    </location>
</feature>
<dbReference type="PANTHER" id="PTHR11232:SF77">
    <property type="entry name" value="GULP PTB DOMAIN CONTAINING ENGULFMENT ADAPTOR 1"/>
    <property type="match status" value="1"/>
</dbReference>
<evidence type="ECO:0000256" key="1">
    <source>
        <dbReference type="SAM" id="Coils"/>
    </source>
</evidence>
<dbReference type="Gene3D" id="2.30.29.30">
    <property type="entry name" value="Pleckstrin-homology domain (PH domain)/Phosphotyrosine-binding domain (PTB)"/>
    <property type="match status" value="1"/>
</dbReference>
<dbReference type="InterPro" id="IPR011993">
    <property type="entry name" value="PH-like_dom_sf"/>
</dbReference>
<feature type="compositionally biased region" description="Polar residues" evidence="2">
    <location>
        <begin position="452"/>
        <end position="463"/>
    </location>
</feature>
<feature type="region of interest" description="Disordered" evidence="2">
    <location>
        <begin position="452"/>
        <end position="473"/>
    </location>
</feature>
<dbReference type="Proteomes" id="UP000046393">
    <property type="component" value="Unplaced"/>
</dbReference>
<keyword evidence="4" id="KW-1185">Reference proteome</keyword>
<feature type="region of interest" description="Disordered" evidence="2">
    <location>
        <begin position="19"/>
        <end position="43"/>
    </location>
</feature>
<evidence type="ECO:0000256" key="2">
    <source>
        <dbReference type="SAM" id="MobiDB-lite"/>
    </source>
</evidence>
<evidence type="ECO:0000313" key="4">
    <source>
        <dbReference type="Proteomes" id="UP000046393"/>
    </source>
</evidence>
<dbReference type="AlphaFoldDB" id="A0A0N5AEC4"/>
<name>A0A0N5AEC4_9BILA</name>
<feature type="coiled-coil region" evidence="1">
    <location>
        <begin position="204"/>
        <end position="231"/>
    </location>
</feature>
<dbReference type="SMART" id="SM00462">
    <property type="entry name" value="PTB"/>
    <property type="match status" value="1"/>
</dbReference>
<dbReference type="Pfam" id="PF00640">
    <property type="entry name" value="PID"/>
    <property type="match status" value="1"/>
</dbReference>
<keyword evidence="1" id="KW-0175">Coiled coil</keyword>
<dbReference type="InterPro" id="IPR051133">
    <property type="entry name" value="Adapter_Engulfment-Domain"/>
</dbReference>
<dbReference type="WBParaSite" id="SMUV_0000257301-mRNA-1">
    <property type="protein sequence ID" value="SMUV_0000257301-mRNA-1"/>
    <property type="gene ID" value="SMUV_0000257301"/>
</dbReference>
<dbReference type="STRING" id="451379.A0A0N5AEC4"/>
<proteinExistence type="predicted"/>
<dbReference type="PROSITE" id="PS01179">
    <property type="entry name" value="PID"/>
    <property type="match status" value="1"/>
</dbReference>
<organism evidence="4 5">
    <name type="scientific">Syphacia muris</name>
    <dbReference type="NCBI Taxonomy" id="451379"/>
    <lineage>
        <taxon>Eukaryota</taxon>
        <taxon>Metazoa</taxon>
        <taxon>Ecdysozoa</taxon>
        <taxon>Nematoda</taxon>
        <taxon>Chromadorea</taxon>
        <taxon>Rhabditida</taxon>
        <taxon>Spirurina</taxon>
        <taxon>Oxyuridomorpha</taxon>
        <taxon>Oxyuroidea</taxon>
        <taxon>Oxyuridae</taxon>
        <taxon>Syphacia</taxon>
    </lineage>
</organism>
<reference evidence="5" key="1">
    <citation type="submission" date="2017-02" db="UniProtKB">
        <authorList>
            <consortium name="WormBaseParasite"/>
        </authorList>
    </citation>
    <scope>IDENTIFICATION</scope>
</reference>
<protein>
    <submittedName>
        <fullName evidence="5">PID domain-containing protein</fullName>
    </submittedName>
</protein>
<accession>A0A0N5AEC4</accession>